<dbReference type="Proteomes" id="UP000019364">
    <property type="component" value="Unassembled WGS sequence"/>
</dbReference>
<dbReference type="OrthoDB" id="4229635at2"/>
<dbReference type="RefSeq" id="WP_036647341.1">
    <property type="nucleotide sequence ID" value="NZ_BAVZ01000004.1"/>
</dbReference>
<evidence type="ECO:0000256" key="1">
    <source>
        <dbReference type="SAM" id="Phobius"/>
    </source>
</evidence>
<name>W7YZ70_9BACL</name>
<feature type="transmembrane region" description="Helical" evidence="1">
    <location>
        <begin position="15"/>
        <end position="35"/>
    </location>
</feature>
<organism evidence="2 3">
    <name type="scientific">Paenibacillus pini JCM 16418</name>
    <dbReference type="NCBI Taxonomy" id="1236976"/>
    <lineage>
        <taxon>Bacteria</taxon>
        <taxon>Bacillati</taxon>
        <taxon>Bacillota</taxon>
        <taxon>Bacilli</taxon>
        <taxon>Bacillales</taxon>
        <taxon>Paenibacillaceae</taxon>
        <taxon>Paenibacillus</taxon>
    </lineage>
</organism>
<proteinExistence type="predicted"/>
<sequence>MPQKNQSPPKRKSPFFAVLGIILSLAAIFVLVGLFTTSKQDKQLGVTEQVLSYAGYTRVIDQQEYQFYEYLAQREMDGVSDSNLLADKTKALAQIVNAQFYLGNKLGLSGPYSFGSMQEQMKQENARRKMEIEKGQVIYGPKTFDIYRYYQYVSSNLEVKIIDYLATNADESLHTMARTYFEENKKKYEHIEKIVYSLTENGKTVENTIDWGQLNTLGKADSELAQILKNGSIDQEFSYRFGNSKRSGKIISVIHVKADFEQQRASITSDFLSNGYYKQLLKEVANNNPIEFAEK</sequence>
<comment type="caution">
    <text evidence="2">The sequence shown here is derived from an EMBL/GenBank/DDBJ whole genome shotgun (WGS) entry which is preliminary data.</text>
</comment>
<dbReference type="eggNOG" id="ENOG5033Q3J">
    <property type="taxonomic scope" value="Bacteria"/>
</dbReference>
<evidence type="ECO:0000313" key="3">
    <source>
        <dbReference type="Proteomes" id="UP000019364"/>
    </source>
</evidence>
<keyword evidence="1" id="KW-0472">Membrane</keyword>
<protein>
    <submittedName>
        <fullName evidence="2">Uncharacterized protein</fullName>
    </submittedName>
</protein>
<reference evidence="2 3" key="1">
    <citation type="journal article" date="2014" name="Genome Announc.">
        <title>Draft Genome Sequence of Paenibacillus pini JCM 16418T, Isolated from the Rhizosphere of Pine Tree.</title>
        <authorList>
            <person name="Yuki M."/>
            <person name="Oshima K."/>
            <person name="Suda W."/>
            <person name="Oshida Y."/>
            <person name="Kitamura K."/>
            <person name="Iida Y."/>
            <person name="Hattori M."/>
            <person name="Ohkuma M."/>
        </authorList>
    </citation>
    <scope>NUCLEOTIDE SEQUENCE [LARGE SCALE GENOMIC DNA]</scope>
    <source>
        <strain evidence="2 3">JCM 16418</strain>
    </source>
</reference>
<dbReference type="EMBL" id="BAVZ01000004">
    <property type="protein sequence ID" value="GAF07664.1"/>
    <property type="molecule type" value="Genomic_DNA"/>
</dbReference>
<keyword evidence="3" id="KW-1185">Reference proteome</keyword>
<dbReference type="AlphaFoldDB" id="W7YZ70"/>
<accession>W7YZ70</accession>
<evidence type="ECO:0000313" key="2">
    <source>
        <dbReference type="EMBL" id="GAF07664.1"/>
    </source>
</evidence>
<keyword evidence="1" id="KW-0812">Transmembrane</keyword>
<keyword evidence="1" id="KW-1133">Transmembrane helix</keyword>
<gene>
    <name evidence="2" type="ORF">JCM16418_1692</name>
</gene>